<accession>A0A0H2VFK7</accession>
<dbReference type="AlphaFoldDB" id="A0A0H2VFK7"/>
<protein>
    <submittedName>
        <fullName evidence="1">Uncharacterized protein</fullName>
    </submittedName>
</protein>
<proteinExistence type="predicted"/>
<organism evidence="1 2">
    <name type="scientific">Staphylococcus epidermidis (strain ATCC 12228 / FDA PCI 1200)</name>
    <dbReference type="NCBI Taxonomy" id="176280"/>
    <lineage>
        <taxon>Bacteria</taxon>
        <taxon>Bacillati</taxon>
        <taxon>Bacillota</taxon>
        <taxon>Bacilli</taxon>
        <taxon>Bacillales</taxon>
        <taxon>Staphylococcaceae</taxon>
        <taxon>Staphylococcus</taxon>
    </lineage>
</organism>
<evidence type="ECO:0000313" key="1">
    <source>
        <dbReference type="EMBL" id="AAO03621.1"/>
    </source>
</evidence>
<gene>
    <name evidence="1" type="ordered locus">SE_0024</name>
</gene>
<dbReference type="EMBL" id="AE015929">
    <property type="protein sequence ID" value="AAO03621.1"/>
    <property type="molecule type" value="Genomic_DNA"/>
</dbReference>
<sequence>MKKLRFFLLIPFIYFFYTRLTDVRNKKLVDSVDIESEEDVLLQKNLYRDSNGKIREFINY</sequence>
<dbReference type="KEGG" id="sep:SE_0024"/>
<evidence type="ECO:0000313" key="2">
    <source>
        <dbReference type="Proteomes" id="UP000001411"/>
    </source>
</evidence>
<reference evidence="1 2" key="1">
    <citation type="journal article" date="2003" name="Mol. Microbiol.">
        <title>Genome-based analysis of virulence genes in a non-biofilm-forming Staphylococcus epidermidis strain (ATCC 12228).</title>
        <authorList>
            <person name="Zhang Y.Q."/>
            <person name="Ren S.X."/>
            <person name="Li H.L."/>
            <person name="Wang Y.X."/>
            <person name="Fu G."/>
            <person name="Yang J."/>
            <person name="Qin Z.Q."/>
            <person name="Miao Y.G."/>
            <person name="Wang W.Y."/>
            <person name="Chen R.S."/>
            <person name="Shen Y."/>
            <person name="Chen Z."/>
            <person name="Yuan Z.H."/>
            <person name="Zhao G.P."/>
            <person name="Qu D."/>
            <person name="Danchin A."/>
            <person name="Wen Y.M."/>
        </authorList>
    </citation>
    <scope>NUCLEOTIDE SEQUENCE [LARGE SCALE GENOMIC DNA]</scope>
    <source>
        <strain evidence="2">ATCC 12228 / FDA PCI 1200</strain>
    </source>
</reference>
<dbReference type="PATRIC" id="fig|176280.10.peg.24"/>
<dbReference type="Proteomes" id="UP000001411">
    <property type="component" value="Chromosome"/>
</dbReference>
<dbReference type="HOGENOM" id="CLU_2939544_0_0_9"/>
<dbReference type="RefSeq" id="WP_002494900.1">
    <property type="nucleotide sequence ID" value="NC_004461.1"/>
</dbReference>
<name>A0A0H2VFK7_STAES</name>